<evidence type="ECO:0000313" key="3">
    <source>
        <dbReference type="EMBL" id="SHK45773.1"/>
    </source>
</evidence>
<dbReference type="OrthoDB" id="9813134at2"/>
<organism evidence="3 4">
    <name type="scientific">Xylanibacter ruminicola</name>
    <name type="common">Prevotella ruminicola</name>
    <dbReference type="NCBI Taxonomy" id="839"/>
    <lineage>
        <taxon>Bacteria</taxon>
        <taxon>Pseudomonadati</taxon>
        <taxon>Bacteroidota</taxon>
        <taxon>Bacteroidia</taxon>
        <taxon>Bacteroidales</taxon>
        <taxon>Prevotellaceae</taxon>
        <taxon>Xylanibacter</taxon>
    </lineage>
</organism>
<dbReference type="Pfam" id="PF01637">
    <property type="entry name" value="ATPase_2"/>
    <property type="match status" value="1"/>
</dbReference>
<dbReference type="InterPro" id="IPR027417">
    <property type="entry name" value="P-loop_NTPase"/>
</dbReference>
<dbReference type="Gene3D" id="3.40.50.300">
    <property type="entry name" value="P-loop containing nucleotide triphosphate hydrolases"/>
    <property type="match status" value="1"/>
</dbReference>
<dbReference type="Proteomes" id="UP000184130">
    <property type="component" value="Unassembled WGS sequence"/>
</dbReference>
<dbReference type="GO" id="GO:0005524">
    <property type="term" value="F:ATP binding"/>
    <property type="evidence" value="ECO:0007669"/>
    <property type="project" value="InterPro"/>
</dbReference>
<dbReference type="InterPro" id="IPR011579">
    <property type="entry name" value="ATPase_dom"/>
</dbReference>
<feature type="domain" description="ATPase" evidence="1">
    <location>
        <begin position="3"/>
        <end position="209"/>
    </location>
</feature>
<evidence type="ECO:0000259" key="2">
    <source>
        <dbReference type="Pfam" id="PF03008"/>
    </source>
</evidence>
<name>A0A1M6SM36_XYLRU</name>
<dbReference type="InterPro" id="IPR004256">
    <property type="entry name" value="DUF234"/>
</dbReference>
<feature type="domain" description="DUF234" evidence="2">
    <location>
        <begin position="317"/>
        <end position="402"/>
    </location>
</feature>
<evidence type="ECO:0008006" key="5">
    <source>
        <dbReference type="Google" id="ProtNLM"/>
    </source>
</evidence>
<protein>
    <recommendedName>
        <fullName evidence="5">ATP-binding protein</fullName>
    </recommendedName>
</protein>
<evidence type="ECO:0000259" key="1">
    <source>
        <dbReference type="Pfam" id="PF01637"/>
    </source>
</evidence>
<reference evidence="3 4" key="1">
    <citation type="submission" date="2016-11" db="EMBL/GenBank/DDBJ databases">
        <authorList>
            <person name="Jaros S."/>
            <person name="Januszkiewicz K."/>
            <person name="Wedrychowicz H."/>
        </authorList>
    </citation>
    <scope>NUCLEOTIDE SEQUENCE [LARGE SCALE GENOMIC DNA]</scope>
    <source>
        <strain evidence="3 4">KHT3</strain>
    </source>
</reference>
<dbReference type="Pfam" id="PF03008">
    <property type="entry name" value="DUF234"/>
    <property type="match status" value="1"/>
</dbReference>
<dbReference type="SUPFAM" id="SSF52540">
    <property type="entry name" value="P-loop containing nucleoside triphosphate hydrolases"/>
    <property type="match status" value="1"/>
</dbReference>
<sequence length="439" mass="51795">MKFYDRKEEIEKLREIRNLSHKAAQFTVLTGRRRIGKTSLVMKAYEDETILYFFVTRSTESVLCEEFGREITEKLQIPLLGKPERFADIFDFLMELSKTRPITLMIDEFQDFNRVNSAIFSQIQKSWDLKKGESKMNLIVCGSVYSMMTKLFRDKKEPLYGRQTEFLKIEPFTPAVLKEILADYNPEYSKEDLLALYTYTGGVAKYVELLIDTEAITAEKMLGRIIAKNSYFIYEGKNMLIEEFGRDYGRYFDILKLIATGHNTRGDIEGILHAEVSGYMTRLENDYGLIAKNKPMFQKSANKNIVYAVSDLFLQFWFRYIYKYNYIIEANGYKKLADIVQRDYETYSGKTLEKYFKAVMRESEQFTRIDSWWDRKGENEIDIIAADDLEKVVTFYEVKRQRKELDMKVLKDKVQRFKEVTGEYDNYHVTLTGLCMEDM</sequence>
<dbReference type="PANTHER" id="PTHR34704:SF1">
    <property type="entry name" value="ATPASE"/>
    <property type="match status" value="1"/>
</dbReference>
<evidence type="ECO:0000313" key="4">
    <source>
        <dbReference type="Proteomes" id="UP000184130"/>
    </source>
</evidence>
<gene>
    <name evidence="3" type="ORF">SAMN05216463_103262</name>
</gene>
<dbReference type="PANTHER" id="PTHR34704">
    <property type="entry name" value="ATPASE"/>
    <property type="match status" value="1"/>
</dbReference>
<proteinExistence type="predicted"/>
<dbReference type="AlphaFoldDB" id="A0A1M6SM36"/>
<dbReference type="RefSeq" id="WP_073205407.1">
    <property type="nucleotide sequence ID" value="NZ_FRBD01000003.1"/>
</dbReference>
<dbReference type="EMBL" id="FRBD01000003">
    <property type="protein sequence ID" value="SHK45773.1"/>
    <property type="molecule type" value="Genomic_DNA"/>
</dbReference>
<accession>A0A1M6SM36</accession>